<gene>
    <name evidence="2" type="ORF">HLPCO_001016</name>
</gene>
<dbReference type="GO" id="GO:0046027">
    <property type="term" value="F:phospholipid:diacylglycerol acyltransferase activity"/>
    <property type="evidence" value="ECO:0007669"/>
    <property type="project" value="UniProtKB-EC"/>
</dbReference>
<keyword evidence="3" id="KW-1185">Reference proteome</keyword>
<keyword evidence="2" id="KW-0012">Acyltransferase</keyword>
<dbReference type="Pfam" id="PF00583">
    <property type="entry name" value="Acetyltransf_1"/>
    <property type="match status" value="1"/>
</dbReference>
<dbReference type="PANTHER" id="PTHR43233">
    <property type="entry name" value="FAMILY N-ACETYLTRANSFERASE, PUTATIVE (AFU_ORTHOLOGUE AFUA_6G03350)-RELATED"/>
    <property type="match status" value="1"/>
</dbReference>
<dbReference type="InterPro" id="IPR053144">
    <property type="entry name" value="Acetyltransferase_Butenolide"/>
</dbReference>
<dbReference type="STRING" id="1033810.HLPCO_001016"/>
<dbReference type="CDD" id="cd04301">
    <property type="entry name" value="NAT_SF"/>
    <property type="match status" value="1"/>
</dbReference>
<evidence type="ECO:0000313" key="3">
    <source>
        <dbReference type="Proteomes" id="UP000005707"/>
    </source>
</evidence>
<evidence type="ECO:0000313" key="2">
    <source>
        <dbReference type="EMBL" id="ERJ12676.1"/>
    </source>
</evidence>
<dbReference type="InterPro" id="IPR016181">
    <property type="entry name" value="Acyl_CoA_acyltransferase"/>
</dbReference>
<dbReference type="RefSeq" id="WP_008825914.1">
    <property type="nucleotide sequence ID" value="NZ_AFNU02000003.1"/>
</dbReference>
<sequence length="129" mass="14835">MINYVTNLNEINSEQLNGFFVGWMKPISKDRHYRILENSSYFVLAIDSTTKLVVGFINALSDGLNFAFIPMLEVLPEYQKQGIGSTLMNKMLDLLDPISCIDLSCDENMQSFYEQFNMIKSHGMVIRKH</sequence>
<dbReference type="Proteomes" id="UP000005707">
    <property type="component" value="Unassembled WGS sequence"/>
</dbReference>
<dbReference type="InParanoid" id="F7Q0H8"/>
<dbReference type="EC" id="2.3.1.158" evidence="2"/>
<name>F7Q0H8_9MOLU</name>
<dbReference type="EMBL" id="AFNU02000003">
    <property type="protein sequence ID" value="ERJ12676.1"/>
    <property type="molecule type" value="Genomic_DNA"/>
</dbReference>
<organism evidence="2 3">
    <name type="scientific">Haloplasma contractile SSD-17B</name>
    <dbReference type="NCBI Taxonomy" id="1033810"/>
    <lineage>
        <taxon>Bacteria</taxon>
        <taxon>Bacillati</taxon>
        <taxon>Mycoplasmatota</taxon>
        <taxon>Mollicutes</taxon>
        <taxon>Haloplasmatales</taxon>
        <taxon>Haloplasmataceae</taxon>
        <taxon>Haloplasma</taxon>
    </lineage>
</organism>
<reference evidence="2 3" key="2">
    <citation type="journal article" date="2013" name="PLoS ONE">
        <title>INDIGO - INtegrated Data Warehouse of MIcrobial GenOmes with Examples from the Red Sea Extremophiles.</title>
        <authorList>
            <person name="Alam I."/>
            <person name="Antunes A."/>
            <person name="Kamau A.A."/>
            <person name="Ba Alawi W."/>
            <person name="Kalkatawi M."/>
            <person name="Stingl U."/>
            <person name="Bajic V.B."/>
        </authorList>
    </citation>
    <scope>NUCLEOTIDE SEQUENCE [LARGE SCALE GENOMIC DNA]</scope>
    <source>
        <strain evidence="2 3">SSD-17B</strain>
    </source>
</reference>
<accession>F7Q0H8</accession>
<reference evidence="2 3" key="1">
    <citation type="journal article" date="2011" name="J. Bacteriol.">
        <title>Genome sequence of Haloplasma contractile, an unusual contractile bacterium from a deep-sea anoxic brine lake.</title>
        <authorList>
            <person name="Antunes A."/>
            <person name="Alam I."/>
            <person name="El Dorry H."/>
            <person name="Siam R."/>
            <person name="Robertson A."/>
            <person name="Bajic V.B."/>
            <person name="Stingl U."/>
        </authorList>
    </citation>
    <scope>NUCLEOTIDE SEQUENCE [LARGE SCALE GENOMIC DNA]</scope>
    <source>
        <strain evidence="2 3">SSD-17B</strain>
    </source>
</reference>
<dbReference type="InterPro" id="IPR000182">
    <property type="entry name" value="GNAT_dom"/>
</dbReference>
<protein>
    <submittedName>
        <fullName evidence="2">Phospholipiddiacylglycerol acyltransferase protein</fullName>
        <ecNumber evidence="2">2.3.1.158</ecNumber>
    </submittedName>
</protein>
<comment type="caution">
    <text evidence="2">The sequence shown here is derived from an EMBL/GenBank/DDBJ whole genome shotgun (WGS) entry which is preliminary data.</text>
</comment>
<dbReference type="PROSITE" id="PS51186">
    <property type="entry name" value="GNAT"/>
    <property type="match status" value="1"/>
</dbReference>
<dbReference type="AlphaFoldDB" id="F7Q0H8"/>
<feature type="domain" description="N-acetyltransferase" evidence="1">
    <location>
        <begin position="3"/>
        <end position="129"/>
    </location>
</feature>
<dbReference type="SUPFAM" id="SSF55729">
    <property type="entry name" value="Acyl-CoA N-acyltransferases (Nat)"/>
    <property type="match status" value="1"/>
</dbReference>
<dbReference type="OrthoDB" id="9775804at2"/>
<dbReference type="PANTHER" id="PTHR43233:SF1">
    <property type="entry name" value="FAMILY N-ACETYLTRANSFERASE, PUTATIVE (AFU_ORTHOLOGUE AFUA_6G03350)-RELATED"/>
    <property type="match status" value="1"/>
</dbReference>
<keyword evidence="2" id="KW-0808">Transferase</keyword>
<dbReference type="Gene3D" id="3.40.630.30">
    <property type="match status" value="1"/>
</dbReference>
<dbReference type="eggNOG" id="COG0454">
    <property type="taxonomic scope" value="Bacteria"/>
</dbReference>
<proteinExistence type="predicted"/>
<evidence type="ECO:0000259" key="1">
    <source>
        <dbReference type="PROSITE" id="PS51186"/>
    </source>
</evidence>